<accession>A0ABU8VCW3</accession>
<evidence type="ECO:0000313" key="3">
    <source>
        <dbReference type="EMBL" id="MEJ8811508.1"/>
    </source>
</evidence>
<dbReference type="SMART" id="SM00749">
    <property type="entry name" value="BON"/>
    <property type="match status" value="2"/>
</dbReference>
<feature type="compositionally biased region" description="Low complexity" evidence="1">
    <location>
        <begin position="251"/>
        <end position="271"/>
    </location>
</feature>
<evidence type="ECO:0000313" key="4">
    <source>
        <dbReference type="Proteomes" id="UP001365846"/>
    </source>
</evidence>
<reference evidence="3 4" key="1">
    <citation type="submission" date="2024-03" db="EMBL/GenBank/DDBJ databases">
        <title>Novel species of the genus Variovorax.</title>
        <authorList>
            <person name="Liu Q."/>
            <person name="Xin Y.-H."/>
        </authorList>
    </citation>
    <scope>NUCLEOTIDE SEQUENCE [LARGE SCALE GENOMIC DNA]</scope>
    <source>
        <strain evidence="3 4">KACC 18899</strain>
    </source>
</reference>
<dbReference type="PROSITE" id="PS51257">
    <property type="entry name" value="PROKAR_LIPOPROTEIN"/>
    <property type="match status" value="1"/>
</dbReference>
<sequence length="271" mass="27724">MTTTTARRIAIALAAGAVTLAGLSACAPLVVGGAAVAGAGMVATDRRSSAAQVDDQAIELRGAARIRDIANDDMNVTVTSFNRQVLLTGTVGSEADKRKVEEAIRRVDNVRSVVNEVVVGPGSSFPDRSNDAFITGKVKAALLDQNDIFANSFKVVTERGVVYLMGIATRTETDRATDVARGTSGVKKVVRMVEVISDQELANLKAQQPLSQMNGSGSTSTGSGSSAPASTSSSTSTSRVPLPPMEPLPGSPSAAPAATPAASGVVTTPVR</sequence>
<feature type="domain" description="BON" evidence="2">
    <location>
        <begin position="130"/>
        <end position="197"/>
    </location>
</feature>
<protein>
    <submittedName>
        <fullName evidence="3">BON domain-containing protein</fullName>
    </submittedName>
</protein>
<dbReference type="PANTHER" id="PTHR34606:SF15">
    <property type="entry name" value="BON DOMAIN-CONTAINING PROTEIN"/>
    <property type="match status" value="1"/>
</dbReference>
<comment type="caution">
    <text evidence="3">The sequence shown here is derived from an EMBL/GenBank/DDBJ whole genome shotgun (WGS) entry which is preliminary data.</text>
</comment>
<dbReference type="Gene3D" id="3.30.1340.30">
    <property type="match status" value="1"/>
</dbReference>
<dbReference type="Proteomes" id="UP001365846">
    <property type="component" value="Unassembled WGS sequence"/>
</dbReference>
<dbReference type="EMBL" id="JBBKZU010000004">
    <property type="protein sequence ID" value="MEJ8811508.1"/>
    <property type="molecule type" value="Genomic_DNA"/>
</dbReference>
<dbReference type="InterPro" id="IPR051686">
    <property type="entry name" value="Lipoprotein_DolP"/>
</dbReference>
<evidence type="ECO:0000259" key="2">
    <source>
        <dbReference type="PROSITE" id="PS50914"/>
    </source>
</evidence>
<gene>
    <name evidence="3" type="ORF">WKW77_10565</name>
</gene>
<evidence type="ECO:0000256" key="1">
    <source>
        <dbReference type="SAM" id="MobiDB-lite"/>
    </source>
</evidence>
<dbReference type="Pfam" id="PF04972">
    <property type="entry name" value="BON"/>
    <property type="match status" value="2"/>
</dbReference>
<dbReference type="PROSITE" id="PS50914">
    <property type="entry name" value="BON"/>
    <property type="match status" value="2"/>
</dbReference>
<dbReference type="InterPro" id="IPR014004">
    <property type="entry name" value="Transpt-assoc_nodulatn_dom_bac"/>
</dbReference>
<dbReference type="PANTHER" id="PTHR34606">
    <property type="entry name" value="BON DOMAIN-CONTAINING PROTEIN"/>
    <property type="match status" value="1"/>
</dbReference>
<keyword evidence="4" id="KW-1185">Reference proteome</keyword>
<feature type="region of interest" description="Disordered" evidence="1">
    <location>
        <begin position="206"/>
        <end position="271"/>
    </location>
</feature>
<name>A0ABU8VCW3_9BURK</name>
<feature type="domain" description="BON" evidence="2">
    <location>
        <begin position="49"/>
        <end position="121"/>
    </location>
</feature>
<dbReference type="InterPro" id="IPR007055">
    <property type="entry name" value="BON_dom"/>
</dbReference>
<organism evidence="3 4">
    <name type="scientific">Variovorax ureilyticus</name>
    <dbReference type="NCBI Taxonomy" id="1836198"/>
    <lineage>
        <taxon>Bacteria</taxon>
        <taxon>Pseudomonadati</taxon>
        <taxon>Pseudomonadota</taxon>
        <taxon>Betaproteobacteria</taxon>
        <taxon>Burkholderiales</taxon>
        <taxon>Comamonadaceae</taxon>
        <taxon>Variovorax</taxon>
    </lineage>
</organism>
<proteinExistence type="predicted"/>
<dbReference type="PROSITE" id="PS51318">
    <property type="entry name" value="TAT"/>
    <property type="match status" value="1"/>
</dbReference>
<dbReference type="RefSeq" id="WP_340356800.1">
    <property type="nucleotide sequence ID" value="NZ_JBBKZU010000004.1"/>
</dbReference>
<feature type="compositionally biased region" description="Pro residues" evidence="1">
    <location>
        <begin position="241"/>
        <end position="250"/>
    </location>
</feature>
<feature type="compositionally biased region" description="Low complexity" evidence="1">
    <location>
        <begin position="215"/>
        <end position="238"/>
    </location>
</feature>
<dbReference type="InterPro" id="IPR006311">
    <property type="entry name" value="TAT_signal"/>
</dbReference>